<dbReference type="Gene3D" id="3.20.20.80">
    <property type="entry name" value="Glycosidases"/>
    <property type="match status" value="1"/>
</dbReference>
<name>A0A4S2KNW7_9HYME</name>
<evidence type="ECO:0000313" key="5">
    <source>
        <dbReference type="EMBL" id="TGZ49699.1"/>
    </source>
</evidence>
<dbReference type="GO" id="GO:0016787">
    <property type="term" value="F:hydrolase activity"/>
    <property type="evidence" value="ECO:0007669"/>
    <property type="project" value="UniProtKB-KW"/>
</dbReference>
<gene>
    <name evidence="5" type="ORF">DBV15_01250</name>
</gene>
<evidence type="ECO:0000259" key="2">
    <source>
        <dbReference type="Pfam" id="PF03476"/>
    </source>
</evidence>
<evidence type="ECO:0000259" key="4">
    <source>
        <dbReference type="Pfam" id="PF12971"/>
    </source>
</evidence>
<reference evidence="5 6" key="1">
    <citation type="journal article" date="2019" name="Philos. Trans. R. Soc. Lond., B, Biol. Sci.">
        <title>Ant behaviour and brain gene expression of defending hosts depend on the ecological success of the intruding social parasite.</title>
        <authorList>
            <person name="Kaur R."/>
            <person name="Stoldt M."/>
            <person name="Jongepier E."/>
            <person name="Feldmeyer B."/>
            <person name="Menzel F."/>
            <person name="Bornberg-Bauer E."/>
            <person name="Foitzik S."/>
        </authorList>
    </citation>
    <scope>NUCLEOTIDE SEQUENCE [LARGE SCALE GENOMIC DNA]</scope>
    <source>
        <tissue evidence="5">Whole body</tissue>
    </source>
</reference>
<dbReference type="InterPro" id="IPR024240">
    <property type="entry name" value="NAGLU_N"/>
</dbReference>
<evidence type="ECO:0000259" key="3">
    <source>
        <dbReference type="Pfam" id="PF05089"/>
    </source>
</evidence>
<dbReference type="Proteomes" id="UP000310200">
    <property type="component" value="Unassembled WGS sequence"/>
</dbReference>
<dbReference type="EMBL" id="QBLH01002107">
    <property type="protein sequence ID" value="TGZ49699.1"/>
    <property type="molecule type" value="Genomic_DNA"/>
</dbReference>
<feature type="domain" description="Alpha-N-acetylglucosaminidase N-terminal" evidence="4">
    <location>
        <begin position="686"/>
        <end position="769"/>
    </location>
</feature>
<dbReference type="Pfam" id="PF03476">
    <property type="entry name" value="MOSC_N"/>
    <property type="match status" value="1"/>
</dbReference>
<proteinExistence type="predicted"/>
<dbReference type="InterPro" id="IPR007781">
    <property type="entry name" value="NAGLU"/>
</dbReference>
<dbReference type="STRING" id="300112.A0A4S2KNW7"/>
<protein>
    <recommendedName>
        <fullName evidence="7">Alpha-N-acetylglucosaminidase</fullName>
    </recommendedName>
</protein>
<dbReference type="InterPro" id="IPR029018">
    <property type="entry name" value="Hex-like_dom2"/>
</dbReference>
<evidence type="ECO:0000256" key="1">
    <source>
        <dbReference type="ARBA" id="ARBA00022801"/>
    </source>
</evidence>
<keyword evidence="6" id="KW-1185">Reference proteome</keyword>
<evidence type="ECO:0008006" key="7">
    <source>
        <dbReference type="Google" id="ProtNLM"/>
    </source>
</evidence>
<dbReference type="InterPro" id="IPR005303">
    <property type="entry name" value="MOCOS_middle"/>
</dbReference>
<organism evidence="5 6">
    <name type="scientific">Temnothorax longispinosus</name>
    <dbReference type="NCBI Taxonomy" id="300112"/>
    <lineage>
        <taxon>Eukaryota</taxon>
        <taxon>Metazoa</taxon>
        <taxon>Ecdysozoa</taxon>
        <taxon>Arthropoda</taxon>
        <taxon>Hexapoda</taxon>
        <taxon>Insecta</taxon>
        <taxon>Pterygota</taxon>
        <taxon>Neoptera</taxon>
        <taxon>Endopterygota</taxon>
        <taxon>Hymenoptera</taxon>
        <taxon>Apocrita</taxon>
        <taxon>Aculeata</taxon>
        <taxon>Formicoidea</taxon>
        <taxon>Formicidae</taxon>
        <taxon>Myrmicinae</taxon>
        <taxon>Temnothorax</taxon>
    </lineage>
</organism>
<comment type="caution">
    <text evidence="5">The sequence shown here is derived from an EMBL/GenBank/DDBJ whole genome shotgun (WGS) entry which is preliminary data.</text>
</comment>
<dbReference type="PANTHER" id="PTHR12872">
    <property type="entry name" value="ALPHA-N-ACETYLGLUCOSAMINIDASE"/>
    <property type="match status" value="1"/>
</dbReference>
<sequence>MSNMPTELGMFQIYNEETKALQSSDNLDDIMLICTEINEPLVKLHNVAMTDLIIDLNKVTSKTGKIVTELKTHWIVIRYVDCGDEAAAWMNKYFRKSTLRLLRAEYDIIGKRETDFMARIDTDAEAWKLFRTLTLYTVITSETLKQYDNKQYHNNQGNLTRHFKIQPNILISASPFPAFAEKNWDWMMIGNVILKKIRPTMKRYACIISHLLVIISRSLLDVLFFVQIQNIPNQTLVNKQSVNVQDINGYPQLFDKNWVKIGHVTQLYMYPLKSGGKVSISSTRCNQYGMVNWNQRMPDLQIWDGMFLVYNQKTKTIANFANYWKLVLININVSKTFMQFNAIGIDSLIIEIDKQTRKYCKVFYYSSWYGGTPTKLRDCGAKAAKWINEYLETSDLRLVQRVQRVDCNPLHEEPNFIRENWMEYNMIYSTKAEEKTEAFANVTRCVLMTTSTLDKLQKEIIHNDEHHLIRPNIVVSTSSIPYSEEDWEWIKIKNIIIRVIKPVPRYLIKPFALRFLTVFAHELYVRDKEEETAHLGVYCASFISGNLQLNDDEAFANVTRCVLMTTSTLDKLQKEIIHGDEHHLIRPNIVVSGSSIPYSEEDWEWIKIKNIIIRVIKPVPRYLIKPFALRFLTVFAHELYTRDREEETAHLGVYCASFINGHLQLNDDDTLGHIKSRTSPEIQAKAAKDVAERLLGKEISKMFIMMLDTDLGPVGKDTFKITKNPLGEIEIRGTSGVAITWGLHHYLKNYCNVHISWDGTQIALPNTLPEVYVKVISNDRFRYYQNVCTVGYSSAWWQWQQWERNIDWMALNGINLALAFTAQEAIWQRLYQELNLMKEEIDEHLGGPAFLPWARMGNIRGFGGPLSSNWHNHTIRLQHQILRRMRDLGIVPVLPAFAGHVPRAFARLFPNANMTKIDPWNKFEDKYCCPYLLEPTDPLFRMIGERFLRMYIDEFGTDHIYNCDTFNENEPSNNELIYLRNVGYSVFSAMNAVDSKAIWLMQAWLFVHDITFWTKSRVRAFLTSVPTIWYDRKNFYSMWNVFLKARYGRGNNTLYRHDVVDITRQALQLMADDIYVTILDCYNKKNITAFRSSANALLELFDDLESILASGSNFLLGTWLAQAKDMAVDEEERRSYEYNARNQITLWGPNGEIRDYANKQWSGVMADYFKPRWELFLKALEKSLVQRTKLNITEINDRIFHEIEQPFTFSTKIYPIEAKGDTIDIAMKIISKWFKGESASSSLSSSLKSSSIKTC</sequence>
<accession>A0A4S2KNW7</accession>
<dbReference type="AlphaFoldDB" id="A0A4S2KNW7"/>
<keyword evidence="1" id="KW-0378">Hydrolase</keyword>
<dbReference type="Pfam" id="PF12971">
    <property type="entry name" value="NAGLU_N"/>
    <property type="match status" value="1"/>
</dbReference>
<dbReference type="PANTHER" id="PTHR12872:SF1">
    <property type="entry name" value="ALPHA-N-ACETYLGLUCOSAMINIDASE"/>
    <property type="match status" value="1"/>
</dbReference>
<dbReference type="InterPro" id="IPR024733">
    <property type="entry name" value="NAGLU_tim-barrel"/>
</dbReference>
<feature type="domain" description="Alpha-N-acetylglucosaminidase tim-barrel" evidence="3">
    <location>
        <begin position="782"/>
        <end position="1026"/>
    </location>
</feature>
<dbReference type="SUPFAM" id="SSF141673">
    <property type="entry name" value="MOSC N-terminal domain-like"/>
    <property type="match status" value="2"/>
</dbReference>
<dbReference type="Gene3D" id="3.30.379.10">
    <property type="entry name" value="Chitobiase/beta-hexosaminidase domain 2-like"/>
    <property type="match status" value="1"/>
</dbReference>
<evidence type="ECO:0000313" key="6">
    <source>
        <dbReference type="Proteomes" id="UP000310200"/>
    </source>
</evidence>
<dbReference type="Pfam" id="PF05089">
    <property type="entry name" value="NAGLU"/>
    <property type="match status" value="1"/>
</dbReference>
<feature type="domain" description="Molybdenum cofactor sulfurase middle" evidence="2">
    <location>
        <begin position="262"/>
        <end position="393"/>
    </location>
</feature>